<name>A0AAD4PSR6_9EURO</name>
<protein>
    <submittedName>
        <fullName evidence="1">Uncharacterized protein</fullName>
    </submittedName>
</protein>
<gene>
    <name evidence="1" type="ORF">BGW36DRAFT_433517</name>
</gene>
<organism evidence="1 2">
    <name type="scientific">Talaromyces proteolyticus</name>
    <dbReference type="NCBI Taxonomy" id="1131652"/>
    <lineage>
        <taxon>Eukaryota</taxon>
        <taxon>Fungi</taxon>
        <taxon>Dikarya</taxon>
        <taxon>Ascomycota</taxon>
        <taxon>Pezizomycotina</taxon>
        <taxon>Eurotiomycetes</taxon>
        <taxon>Eurotiomycetidae</taxon>
        <taxon>Eurotiales</taxon>
        <taxon>Trichocomaceae</taxon>
        <taxon>Talaromyces</taxon>
        <taxon>Talaromyces sect. Bacilispori</taxon>
    </lineage>
</organism>
<reference evidence="1" key="1">
    <citation type="submission" date="2021-12" db="EMBL/GenBank/DDBJ databases">
        <title>Convergent genome expansion in fungi linked to evolution of root-endophyte symbiosis.</title>
        <authorList>
            <consortium name="DOE Joint Genome Institute"/>
            <person name="Ke Y.-H."/>
            <person name="Bonito G."/>
            <person name="Liao H.-L."/>
            <person name="Looney B."/>
            <person name="Rojas-Flechas A."/>
            <person name="Nash J."/>
            <person name="Hameed K."/>
            <person name="Schadt C."/>
            <person name="Martin F."/>
            <person name="Crous P.W."/>
            <person name="Miettinen O."/>
            <person name="Magnuson J.K."/>
            <person name="Labbe J."/>
            <person name="Jacobson D."/>
            <person name="Doktycz M.J."/>
            <person name="Veneault-Fourrey C."/>
            <person name="Kuo A."/>
            <person name="Mondo S."/>
            <person name="Calhoun S."/>
            <person name="Riley R."/>
            <person name="Ohm R."/>
            <person name="LaButti K."/>
            <person name="Andreopoulos B."/>
            <person name="Pangilinan J."/>
            <person name="Nolan M."/>
            <person name="Tritt A."/>
            <person name="Clum A."/>
            <person name="Lipzen A."/>
            <person name="Daum C."/>
            <person name="Barry K."/>
            <person name="Grigoriev I.V."/>
            <person name="Vilgalys R."/>
        </authorList>
    </citation>
    <scope>NUCLEOTIDE SEQUENCE</scope>
    <source>
        <strain evidence="1">PMI_201</strain>
    </source>
</reference>
<comment type="caution">
    <text evidence="1">The sequence shown here is derived from an EMBL/GenBank/DDBJ whole genome shotgun (WGS) entry which is preliminary data.</text>
</comment>
<evidence type="ECO:0000313" key="2">
    <source>
        <dbReference type="Proteomes" id="UP001201262"/>
    </source>
</evidence>
<dbReference type="RefSeq" id="XP_046065872.1">
    <property type="nucleotide sequence ID" value="XM_046221281.1"/>
</dbReference>
<proteinExistence type="predicted"/>
<accession>A0AAD4PSR6</accession>
<sequence length="188" mass="21857">MAERRARDLATASPEFTPLVYNSAGANAQLRVWGEIDIERTEDKKMIHIILYLTNQTSPPPLMCHAWPHNFVYFFKVIVTSGSNTYYSEELPCELGYSHRHQMKVPHFKLDQGYPEHEKFYISVELVKIRSKSMHDEDPSIQDRRIQEVKLDFGPETLDEIARIRSVNGRFTDNTNKEFELPQNAGEL</sequence>
<keyword evidence="2" id="KW-1185">Reference proteome</keyword>
<dbReference type="Proteomes" id="UP001201262">
    <property type="component" value="Unassembled WGS sequence"/>
</dbReference>
<dbReference type="AlphaFoldDB" id="A0AAD4PSR6"/>
<dbReference type="EMBL" id="JAJTJA010000015">
    <property type="protein sequence ID" value="KAH8689518.1"/>
    <property type="molecule type" value="Genomic_DNA"/>
</dbReference>
<evidence type="ECO:0000313" key="1">
    <source>
        <dbReference type="EMBL" id="KAH8689518.1"/>
    </source>
</evidence>
<dbReference type="GeneID" id="70251568"/>